<dbReference type="AlphaFoldDB" id="A0A0D0J1L4"/>
<comment type="caution">
    <text evidence="1">The sequence shown here is derived from an EMBL/GenBank/DDBJ whole genome shotgun (WGS) entry which is preliminary data.</text>
</comment>
<keyword evidence="2" id="KW-1185">Reference proteome</keyword>
<organism evidence="1 2">
    <name type="scientific">Prevotella pectinovora</name>
    <dbReference type="NCBI Taxonomy" id="1602169"/>
    <lineage>
        <taxon>Bacteria</taxon>
        <taxon>Pseudomonadati</taxon>
        <taxon>Bacteroidota</taxon>
        <taxon>Bacteroidia</taxon>
        <taxon>Bacteroidales</taxon>
        <taxon>Prevotellaceae</taxon>
        <taxon>Prevotella</taxon>
    </lineage>
</organism>
<evidence type="ECO:0000313" key="1">
    <source>
        <dbReference type="EMBL" id="KIP64083.1"/>
    </source>
</evidence>
<accession>A0A0D0J1L4</accession>
<reference evidence="1 2" key="1">
    <citation type="submission" date="2015-01" db="EMBL/GenBank/DDBJ databases">
        <title>Comparative genomics of non-oral Prevotella species.</title>
        <authorList>
            <person name="Accetto T."/>
            <person name="Nograsek B."/>
            <person name="Avgustin G."/>
        </authorList>
    </citation>
    <scope>NUCLEOTIDE SEQUENCE [LARGE SCALE GENOMIC DNA]</scope>
    <source>
        <strain evidence="1 2">P5-119</strain>
    </source>
</reference>
<gene>
    <name evidence="1" type="ORF">ST44_03055</name>
</gene>
<dbReference type="Proteomes" id="UP000032046">
    <property type="component" value="Unassembled WGS sequence"/>
</dbReference>
<sequence>METQNFNFVGNINGHRKKLVVITPVENGGVYTNKYCPQELLTGGLGFVVAVNGENLDEFVKDCQKQMIAMEAAGVQKTLLDVHIAGLMGAVMDHLTRCGRLIFGDLLIYMDCFCLLLEADGFSEDEIGDIYPRVTRTIVELYPDYIFNTADLSPFKGSHFDFVLYNLTHK</sequence>
<protein>
    <submittedName>
        <fullName evidence="1">Uncharacterized protein</fullName>
    </submittedName>
</protein>
<proteinExistence type="predicted"/>
<evidence type="ECO:0000313" key="2">
    <source>
        <dbReference type="Proteomes" id="UP000032046"/>
    </source>
</evidence>
<dbReference type="RefSeq" id="WP_042518005.1">
    <property type="nucleotide sequence ID" value="NZ_JXQH01000005.1"/>
</dbReference>
<name>A0A0D0J1L4_9BACT</name>
<dbReference type="EMBL" id="JXQK01000033">
    <property type="protein sequence ID" value="KIP64083.1"/>
    <property type="molecule type" value="Genomic_DNA"/>
</dbReference>